<feature type="domain" description="NFACT RNA-binding" evidence="2">
    <location>
        <begin position="5"/>
        <end position="102"/>
    </location>
</feature>
<dbReference type="STRING" id="1754190.A0A1Y2BEM9"/>
<dbReference type="Pfam" id="PF05670">
    <property type="entry name" value="NFACT-R_1"/>
    <property type="match status" value="1"/>
</dbReference>
<evidence type="ECO:0000313" key="3">
    <source>
        <dbReference type="EMBL" id="ORY33299.1"/>
    </source>
</evidence>
<protein>
    <submittedName>
        <fullName evidence="3">DUF814-domain-containing protein</fullName>
    </submittedName>
</protein>
<evidence type="ECO:0000259" key="2">
    <source>
        <dbReference type="Pfam" id="PF05670"/>
    </source>
</evidence>
<dbReference type="InterPro" id="IPR008532">
    <property type="entry name" value="NFACT_RNA-bd"/>
</dbReference>
<organism evidence="3 4">
    <name type="scientific">Neocallimastix californiae</name>
    <dbReference type="NCBI Taxonomy" id="1754190"/>
    <lineage>
        <taxon>Eukaryota</taxon>
        <taxon>Fungi</taxon>
        <taxon>Fungi incertae sedis</taxon>
        <taxon>Chytridiomycota</taxon>
        <taxon>Chytridiomycota incertae sedis</taxon>
        <taxon>Neocallimastigomycetes</taxon>
        <taxon>Neocallimastigales</taxon>
        <taxon>Neocallimastigaceae</taxon>
        <taxon>Neocallimastix</taxon>
    </lineage>
</organism>
<dbReference type="PANTHER" id="PTHR13049">
    <property type="entry name" value="DUF814-RELATED"/>
    <property type="match status" value="1"/>
</dbReference>
<gene>
    <name evidence="3" type="ORF">LY90DRAFT_422701</name>
</gene>
<comment type="caution">
    <text evidence="3">The sequence shown here is derived from an EMBL/GenBank/DDBJ whole genome shotgun (WGS) entry which is preliminary data.</text>
</comment>
<evidence type="ECO:0000256" key="1">
    <source>
        <dbReference type="ARBA" id="ARBA00008998"/>
    </source>
</evidence>
<reference evidence="3 4" key="1">
    <citation type="submission" date="2016-08" db="EMBL/GenBank/DDBJ databases">
        <title>A Parts List for Fungal Cellulosomes Revealed by Comparative Genomics.</title>
        <authorList>
            <consortium name="DOE Joint Genome Institute"/>
            <person name="Haitjema C.H."/>
            <person name="Gilmore S.P."/>
            <person name="Henske J.K."/>
            <person name="Solomon K.V."/>
            <person name="De Groot R."/>
            <person name="Kuo A."/>
            <person name="Mondo S.J."/>
            <person name="Salamov A.A."/>
            <person name="Labutti K."/>
            <person name="Zhao Z."/>
            <person name="Chiniquy J."/>
            <person name="Barry K."/>
            <person name="Brewer H.M."/>
            <person name="Purvine S.O."/>
            <person name="Wright A.T."/>
            <person name="Boxma B."/>
            <person name="Van Alen T."/>
            <person name="Hackstein J.H."/>
            <person name="Baker S.E."/>
            <person name="Grigoriev I.V."/>
            <person name="O'Malley M.A."/>
        </authorList>
    </citation>
    <scope>NUCLEOTIDE SEQUENCE [LARGE SCALE GENOMIC DNA]</scope>
    <source>
        <strain evidence="3 4">G1</strain>
    </source>
</reference>
<sequence>LAQPDSIVYMGRDKYENEELIKYGWEEDVWFHADKFSSAHVYLRLKKGETWDNINPDLLNDLAQLTKANSIVGNKKDNVTIIYTPWSNLKKTPGMDVGQVSFFNPRMVKKIKVEKRVNEIINRLNKTKVERNPDLNSEKIAHERQLRQQKYAEEKKKVKIININTTTIVTTTTNNNNNDNFFFLILF</sequence>
<dbReference type="PANTHER" id="PTHR13049:SF2">
    <property type="entry name" value="COILED-COIL DOMAIN-CONTAINING PROTEIN 25"/>
    <property type="match status" value="1"/>
</dbReference>
<name>A0A1Y2BEM9_9FUNG</name>
<proteinExistence type="inferred from homology"/>
<dbReference type="InterPro" id="IPR039730">
    <property type="entry name" value="Jlp2/Ccd25"/>
</dbReference>
<evidence type="ECO:0000313" key="4">
    <source>
        <dbReference type="Proteomes" id="UP000193920"/>
    </source>
</evidence>
<dbReference type="EMBL" id="MCOG01000160">
    <property type="protein sequence ID" value="ORY33299.1"/>
    <property type="molecule type" value="Genomic_DNA"/>
</dbReference>
<accession>A0A1Y2BEM9</accession>
<feature type="non-terminal residue" evidence="3">
    <location>
        <position position="1"/>
    </location>
</feature>
<comment type="similarity">
    <text evidence="1">Belongs to the CCDC25 family.</text>
</comment>
<dbReference type="OrthoDB" id="200398at2759"/>
<keyword evidence="4" id="KW-1185">Reference proteome</keyword>
<dbReference type="Proteomes" id="UP000193920">
    <property type="component" value="Unassembled WGS sequence"/>
</dbReference>
<dbReference type="AlphaFoldDB" id="A0A1Y2BEM9"/>